<evidence type="ECO:0000256" key="1">
    <source>
        <dbReference type="SAM" id="SignalP"/>
    </source>
</evidence>
<feature type="signal peptide" evidence="1">
    <location>
        <begin position="1"/>
        <end position="29"/>
    </location>
</feature>
<dbReference type="SUPFAM" id="SSF75005">
    <property type="entry name" value="Arabinanase/levansucrase/invertase"/>
    <property type="match status" value="1"/>
</dbReference>
<organism evidence="2 3">
    <name type="scientific">Triparma retinervis</name>
    <dbReference type="NCBI Taxonomy" id="2557542"/>
    <lineage>
        <taxon>Eukaryota</taxon>
        <taxon>Sar</taxon>
        <taxon>Stramenopiles</taxon>
        <taxon>Ochrophyta</taxon>
        <taxon>Bolidophyceae</taxon>
        <taxon>Parmales</taxon>
        <taxon>Triparmaceae</taxon>
        <taxon>Triparma</taxon>
    </lineage>
</organism>
<keyword evidence="1" id="KW-0732">Signal</keyword>
<dbReference type="InterPro" id="IPR023296">
    <property type="entry name" value="Glyco_hydro_beta-prop_sf"/>
</dbReference>
<dbReference type="AlphaFoldDB" id="A0A9W7ACG3"/>
<protein>
    <submittedName>
        <fullName evidence="2">Uncharacterized protein</fullName>
    </submittedName>
</protein>
<sequence length="373" mass="41140">MKQTFPPLLPLLSFLSFLSLLSSPSLCAADDTWSSITPYSQDLSSNPFLTPTDTFEWILGDPSILDLPSGDRYVFANEIFHGIIAYKRDATQEGEFSFTKIGAAVGKPGAVRPYCFVEKDGTLFLFWEQYTLRSLYANSVLMMKTGRVKEGGGLEWNKDDSVVLEPSLPWEKENSSRVGNAFVTYNEEASKYFLYYSASSQMLPDSKVAEPIHLGLATADDIRGPWVRASDEPLVISGLDSIEGELTTGVGSFKLVKEIVQTGDVQVGLINRITKNKETGATGSTISMVVSRDNGKTLEVVEPNLITPTLVEKDWKESYVYGFDTGKDLDDDGDEYVLVMYNGRDGWAHAKETVGATRVEKAVFLKHQLGGKS</sequence>
<feature type="chain" id="PRO_5040781401" evidence="1">
    <location>
        <begin position="30"/>
        <end position="373"/>
    </location>
</feature>
<dbReference type="OrthoDB" id="1880850at2759"/>
<gene>
    <name evidence="2" type="ORF">TrRE_jg251</name>
</gene>
<reference evidence="2" key="1">
    <citation type="submission" date="2022-07" db="EMBL/GenBank/DDBJ databases">
        <title>Genome analysis of Parmales, a sister group of diatoms, reveals the evolutionary specialization of diatoms from phago-mixotrophs to photoautotrophs.</title>
        <authorList>
            <person name="Ban H."/>
            <person name="Sato S."/>
            <person name="Yoshikawa S."/>
            <person name="Kazumasa Y."/>
            <person name="Nakamura Y."/>
            <person name="Ichinomiya M."/>
            <person name="Saitoh K."/>
            <person name="Sato N."/>
            <person name="Blanc-Mathieu R."/>
            <person name="Endo H."/>
            <person name="Kuwata A."/>
            <person name="Ogata H."/>
        </authorList>
    </citation>
    <scope>NUCLEOTIDE SEQUENCE</scope>
</reference>
<accession>A0A9W7ACG3</accession>
<evidence type="ECO:0000313" key="3">
    <source>
        <dbReference type="Proteomes" id="UP001165082"/>
    </source>
</evidence>
<proteinExistence type="predicted"/>
<keyword evidence="3" id="KW-1185">Reference proteome</keyword>
<comment type="caution">
    <text evidence="2">The sequence shown here is derived from an EMBL/GenBank/DDBJ whole genome shotgun (WGS) entry which is preliminary data.</text>
</comment>
<dbReference type="EMBL" id="BRXZ01001288">
    <property type="protein sequence ID" value="GMH67395.1"/>
    <property type="molecule type" value="Genomic_DNA"/>
</dbReference>
<name>A0A9W7ACG3_9STRA</name>
<dbReference type="Proteomes" id="UP001165082">
    <property type="component" value="Unassembled WGS sequence"/>
</dbReference>
<dbReference type="Gene3D" id="2.115.10.20">
    <property type="entry name" value="Glycosyl hydrolase domain, family 43"/>
    <property type="match status" value="1"/>
</dbReference>
<evidence type="ECO:0000313" key="2">
    <source>
        <dbReference type="EMBL" id="GMH67395.1"/>
    </source>
</evidence>